<evidence type="ECO:0000313" key="1">
    <source>
        <dbReference type="EMBL" id="QGY73017.1"/>
    </source>
</evidence>
<proteinExistence type="predicted"/>
<organism evidence="1">
    <name type="scientific">Mycetohabitans sp</name>
    <dbReference type="NCBI Taxonomy" id="2571162"/>
    <lineage>
        <taxon>Bacteria</taxon>
        <taxon>Pseudomonadati</taxon>
        <taxon>Pseudomonadota</taxon>
        <taxon>Betaproteobacteria</taxon>
        <taxon>Burkholderiales</taxon>
        <taxon>Burkholderiaceae</taxon>
        <taxon>Mycetohabitans</taxon>
    </lineage>
</organism>
<accession>A0A6B9HE25</accession>
<reference evidence="1" key="1">
    <citation type="journal article" date="2020" name="ACS Chem. Biol.">
        <title>Genome Mining and Heterologous Expression Reveal Two Distinct Families of Lasso Peptides Highly Conserved in Endofungal Bacteria.</title>
        <authorList>
            <person name="Bratovanov E.V."/>
            <person name="Ishida K."/>
            <person name="Heinze B."/>
            <person name="Pidot S.J."/>
            <person name="Stinear T.P."/>
            <person name="Hegemann J.D."/>
            <person name="Marahiel M.A."/>
            <person name="Hertweck C."/>
        </authorList>
    </citation>
    <scope>NUCLEOTIDE SEQUENCE</scope>
    <source>
        <strain evidence="1">B7</strain>
    </source>
</reference>
<dbReference type="AlphaFoldDB" id="A0A6B9HE25"/>
<name>A0A6B9HE25_9BURK</name>
<sequence>MFIAPISDRKSRAIIVGIRCMVAASRFCDIERRGGVHVLHIERDCGVVKMAMC</sequence>
<protein>
    <submittedName>
        <fullName evidence="1">Uncharacterized protein</fullName>
    </submittedName>
</protein>
<dbReference type="EMBL" id="MN695295">
    <property type="protein sequence ID" value="QGY73017.1"/>
    <property type="molecule type" value="Genomic_DNA"/>
</dbReference>